<dbReference type="SUPFAM" id="SSF52540">
    <property type="entry name" value="P-loop containing nucleoside triphosphate hydrolases"/>
    <property type="match status" value="1"/>
</dbReference>
<dbReference type="Pfam" id="PF05729">
    <property type="entry name" value="NACHT"/>
    <property type="match status" value="1"/>
</dbReference>
<feature type="domain" description="DUF7068" evidence="2">
    <location>
        <begin position="519"/>
        <end position="553"/>
    </location>
</feature>
<comment type="caution">
    <text evidence="3">The sequence shown here is derived from an EMBL/GenBank/DDBJ whole genome shotgun (WGS) entry which is preliminary data.</text>
</comment>
<dbReference type="InterPro" id="IPR007111">
    <property type="entry name" value="NACHT_NTPase"/>
</dbReference>
<evidence type="ECO:0000259" key="2">
    <source>
        <dbReference type="Pfam" id="PF23238"/>
    </source>
</evidence>
<dbReference type="EMBL" id="JAVHNQ010000006">
    <property type="protein sequence ID" value="KAK6344052.1"/>
    <property type="molecule type" value="Genomic_DNA"/>
</dbReference>
<name>A0AAV9UL53_9PEZI</name>
<organism evidence="3 4">
    <name type="scientific">Orbilia brochopaga</name>
    <dbReference type="NCBI Taxonomy" id="3140254"/>
    <lineage>
        <taxon>Eukaryota</taxon>
        <taxon>Fungi</taxon>
        <taxon>Dikarya</taxon>
        <taxon>Ascomycota</taxon>
        <taxon>Pezizomycotina</taxon>
        <taxon>Orbiliomycetes</taxon>
        <taxon>Orbiliales</taxon>
        <taxon>Orbiliaceae</taxon>
        <taxon>Orbilia</taxon>
    </lineage>
</organism>
<evidence type="ECO:0008006" key="5">
    <source>
        <dbReference type="Google" id="ProtNLM"/>
    </source>
</evidence>
<proteinExistence type="predicted"/>
<feature type="domain" description="NACHT" evidence="1">
    <location>
        <begin position="383"/>
        <end position="470"/>
    </location>
</feature>
<dbReference type="PANTHER" id="PTHR46844:SF1">
    <property type="entry name" value="SLR5058 PROTEIN"/>
    <property type="match status" value="1"/>
</dbReference>
<dbReference type="InterPro" id="IPR055496">
    <property type="entry name" value="DUF7068"/>
</dbReference>
<dbReference type="Pfam" id="PF23238">
    <property type="entry name" value="DUF7068"/>
    <property type="match status" value="1"/>
</dbReference>
<evidence type="ECO:0000259" key="1">
    <source>
        <dbReference type="Pfam" id="PF05729"/>
    </source>
</evidence>
<dbReference type="PANTHER" id="PTHR46844">
    <property type="entry name" value="SLR5058 PROTEIN"/>
    <property type="match status" value="1"/>
</dbReference>
<accession>A0AAV9UL53</accession>
<dbReference type="Proteomes" id="UP001375240">
    <property type="component" value="Unassembled WGS sequence"/>
</dbReference>
<keyword evidence="4" id="KW-1185">Reference proteome</keyword>
<evidence type="ECO:0000313" key="3">
    <source>
        <dbReference type="EMBL" id="KAK6344052.1"/>
    </source>
</evidence>
<dbReference type="InterPro" id="IPR027417">
    <property type="entry name" value="P-loop_NTPase"/>
</dbReference>
<gene>
    <name evidence="3" type="ORF">TWF696_007699</name>
</gene>
<dbReference type="Gene3D" id="3.40.50.300">
    <property type="entry name" value="P-loop containing nucleotide triphosphate hydrolases"/>
    <property type="match status" value="1"/>
</dbReference>
<reference evidence="3 4" key="1">
    <citation type="submission" date="2019-10" db="EMBL/GenBank/DDBJ databases">
        <authorList>
            <person name="Palmer J.M."/>
        </authorList>
    </citation>
    <scope>NUCLEOTIDE SEQUENCE [LARGE SCALE GENOMIC DNA]</scope>
    <source>
        <strain evidence="3 4">TWF696</strain>
    </source>
</reference>
<evidence type="ECO:0000313" key="4">
    <source>
        <dbReference type="Proteomes" id="UP001375240"/>
    </source>
</evidence>
<protein>
    <recommendedName>
        <fullName evidence="5">NACHT domain-containing protein</fullName>
    </recommendedName>
</protein>
<sequence>MSTAGADAIETLIRDRFNKILKIMAGLELHQKCPKFFELRFDVDSDRSPHGISPGRGPQIIGASTDILLNQLCLLPKDWNDHSVDYVLVFGSKLLGKYVLDEKTWQTDKATFTQKLEATFEELDKSFKDLTTGARGHKPSISRAEWWQEVYTKIGVVRKQYETEMGPAFHHVLTELVLLRLRAKRERRKDIIPILLCETQESGLCDFIDENPTTIRLDLSNQFRQCDQLFKILLMFQELEDDRLIIEAFRDCFNECVKSAFSEPKKDSIQYDQDCERITLETLRKLTSSKQYKPQQKHITNAALRRVLNLQSHLEYSSISSISGKNLPTNLNDIDLAIRRDDEFRDPKKQKIAEQLAKRELVSLYDLFKERELQPGHMRRPNRILIQGVPGIGKTTLSTRIMYTYSWHKFKIVPRGRDFAKKLADSILKVEKTEQDSLAKEQRILLILDGLDETRRHPGEEQSLLCELLKRPDVIILSRFGAHETVSVDLELEAIGLSNESIQDFIDNTGVVATEDAWDIKRFLVSNQAAQNMVRVPINLDILCSSWDELKQQRDSTPISVKDGKWERPPTLTAFCQSVISKLWRKDIPRLLKIENGQLLTEEVITAVRDPRRLVRPVQLEIDILGMIAVKLLEEGRVEFLDRDIDEAISELEDKGGIQLPLTLENTIKKLSFLRTDSSRDIHRSHSFIHLAFQELFAAEYLARNPALMKEHLRKHKYNLRYQVLWRFVAGILPTSGRIACTSASKMQRLRRLTATTSPGITLMHLNAIAV</sequence>
<dbReference type="AlphaFoldDB" id="A0AAV9UL53"/>